<name>A0A917NB77_9PSEU</name>
<reference evidence="6 9" key="2">
    <citation type="journal article" date="2019" name="Int. J. Syst. Evol. Microbiol.">
        <title>The Global Catalogue of Microorganisms (GCM) 10K type strain sequencing project: providing services to taxonomists for standard genome sequencing and annotation.</title>
        <authorList>
            <consortium name="The Broad Institute Genomics Platform"/>
            <consortium name="The Broad Institute Genome Sequencing Center for Infectious Disease"/>
            <person name="Wu L."/>
            <person name="Ma J."/>
        </authorList>
    </citation>
    <scope>NUCLEOTIDE SEQUENCE [LARGE SCALE GENOMIC DNA]</scope>
    <source>
        <strain evidence="6 9">JCM 10664</strain>
    </source>
</reference>
<reference evidence="7" key="3">
    <citation type="submission" date="2020-09" db="EMBL/GenBank/DDBJ databases">
        <authorList>
            <person name="Sun Q."/>
            <person name="Zhou Y."/>
        </authorList>
    </citation>
    <scope>NUCLEOTIDE SEQUENCE</scope>
    <source>
        <strain evidence="7">CGMCC 4.7206</strain>
    </source>
</reference>
<evidence type="ECO:0008006" key="10">
    <source>
        <dbReference type="Google" id="ProtNLM"/>
    </source>
</evidence>
<dbReference type="Proteomes" id="UP001500220">
    <property type="component" value="Unassembled WGS sequence"/>
</dbReference>
<dbReference type="GO" id="GO:0016020">
    <property type="term" value="C:membrane"/>
    <property type="evidence" value="ECO:0007669"/>
    <property type="project" value="UniProtKB-SubCell"/>
</dbReference>
<organism evidence="7 8">
    <name type="scientific">Saccharopolyspora thermophila</name>
    <dbReference type="NCBI Taxonomy" id="89367"/>
    <lineage>
        <taxon>Bacteria</taxon>
        <taxon>Bacillati</taxon>
        <taxon>Actinomycetota</taxon>
        <taxon>Actinomycetes</taxon>
        <taxon>Pseudonocardiales</taxon>
        <taxon>Pseudonocardiaceae</taxon>
        <taxon>Saccharopolyspora</taxon>
    </lineage>
</organism>
<accession>A0A917NB77</accession>
<evidence type="ECO:0000256" key="3">
    <source>
        <dbReference type="ARBA" id="ARBA00022989"/>
    </source>
</evidence>
<keyword evidence="9" id="KW-1185">Reference proteome</keyword>
<reference evidence="6" key="4">
    <citation type="submission" date="2023-12" db="EMBL/GenBank/DDBJ databases">
        <authorList>
            <person name="Sun Q."/>
            <person name="Inoue M."/>
        </authorList>
    </citation>
    <scope>NUCLEOTIDE SEQUENCE</scope>
    <source>
        <strain evidence="6">JCM 10664</strain>
    </source>
</reference>
<feature type="transmembrane region" description="Helical" evidence="5">
    <location>
        <begin position="103"/>
        <end position="121"/>
    </location>
</feature>
<dbReference type="EMBL" id="BMMT01000006">
    <property type="protein sequence ID" value="GGI85030.1"/>
    <property type="molecule type" value="Genomic_DNA"/>
</dbReference>
<dbReference type="Pfam" id="PF13564">
    <property type="entry name" value="DoxX_2"/>
    <property type="match status" value="1"/>
</dbReference>
<evidence type="ECO:0000313" key="9">
    <source>
        <dbReference type="Proteomes" id="UP001500220"/>
    </source>
</evidence>
<protein>
    <recommendedName>
        <fullName evidence="10">DoxX family protein</fullName>
    </recommendedName>
</protein>
<proteinExistence type="predicted"/>
<evidence type="ECO:0000313" key="6">
    <source>
        <dbReference type="EMBL" id="GAA0518248.1"/>
    </source>
</evidence>
<evidence type="ECO:0000256" key="2">
    <source>
        <dbReference type="ARBA" id="ARBA00022692"/>
    </source>
</evidence>
<evidence type="ECO:0000313" key="8">
    <source>
        <dbReference type="Proteomes" id="UP000597989"/>
    </source>
</evidence>
<dbReference type="Proteomes" id="UP000597989">
    <property type="component" value="Unassembled WGS sequence"/>
</dbReference>
<dbReference type="AlphaFoldDB" id="A0A917NB77"/>
<feature type="transmembrane region" description="Helical" evidence="5">
    <location>
        <begin position="78"/>
        <end position="97"/>
    </location>
</feature>
<gene>
    <name evidence="6" type="ORF">GCM10009545_20390</name>
    <name evidence="7" type="ORF">GCM10011581_22630</name>
</gene>
<comment type="subcellular location">
    <subcellularLocation>
        <location evidence="1">Membrane</location>
        <topology evidence="1">Multi-pass membrane protein</topology>
    </subcellularLocation>
</comment>
<dbReference type="RefSeq" id="WP_188987270.1">
    <property type="nucleotide sequence ID" value="NZ_BAAAHC010000008.1"/>
</dbReference>
<dbReference type="InterPro" id="IPR032808">
    <property type="entry name" value="DoxX"/>
</dbReference>
<reference evidence="7 8" key="1">
    <citation type="journal article" date="2014" name="Int. J. Syst. Evol. Microbiol.">
        <title>Complete genome sequence of Corynebacterium casei LMG S-19264T (=DSM 44701T), isolated from a smear-ripened cheese.</title>
        <authorList>
            <consortium name="US DOE Joint Genome Institute (JGI-PGF)"/>
            <person name="Walter F."/>
            <person name="Albersmeier A."/>
            <person name="Kalinowski J."/>
            <person name="Ruckert C."/>
        </authorList>
    </citation>
    <scope>NUCLEOTIDE SEQUENCE [LARGE SCALE GENOMIC DNA]</scope>
    <source>
        <strain evidence="7 8">CGMCC 4.7206</strain>
    </source>
</reference>
<keyword evidence="2 5" id="KW-0812">Transmembrane</keyword>
<feature type="transmembrane region" description="Helical" evidence="5">
    <location>
        <begin position="55"/>
        <end position="73"/>
    </location>
</feature>
<keyword evidence="3 5" id="KW-1133">Transmembrane helix</keyword>
<evidence type="ECO:0000256" key="1">
    <source>
        <dbReference type="ARBA" id="ARBA00004141"/>
    </source>
</evidence>
<evidence type="ECO:0000256" key="4">
    <source>
        <dbReference type="ARBA" id="ARBA00023136"/>
    </source>
</evidence>
<keyword evidence="4 5" id="KW-0472">Membrane</keyword>
<evidence type="ECO:0000256" key="5">
    <source>
        <dbReference type="SAM" id="Phobius"/>
    </source>
</evidence>
<dbReference type="EMBL" id="BAAAHC010000008">
    <property type="protein sequence ID" value="GAA0518248.1"/>
    <property type="molecule type" value="Genomic_DNA"/>
</dbReference>
<evidence type="ECO:0000313" key="7">
    <source>
        <dbReference type="EMBL" id="GGI85030.1"/>
    </source>
</evidence>
<sequence length="134" mass="14005">MTTATSAPSRRRGPHVALWVLQVALAVFFTLAALPKLLGDPTVVRMFAVIGFGDWFRYLTGALELLGAVGLLIPRLAALAALGLAGVMAGATITQVFAFNAPAMAVVPLVLLAVFLGVAWARRPRPSIDLPGEG</sequence>
<comment type="caution">
    <text evidence="7">The sequence shown here is derived from an EMBL/GenBank/DDBJ whole genome shotgun (WGS) entry which is preliminary data.</text>
</comment>